<evidence type="ECO:0000256" key="1">
    <source>
        <dbReference type="SAM" id="MobiDB-lite"/>
    </source>
</evidence>
<keyword evidence="3" id="KW-1185">Reference proteome</keyword>
<gene>
    <name evidence="2" type="ORF">CCHLO57077_00014595</name>
</gene>
<feature type="region of interest" description="Disordered" evidence="1">
    <location>
        <begin position="23"/>
        <end position="80"/>
    </location>
</feature>
<dbReference type="EMBL" id="CABFNP030001288">
    <property type="protein sequence ID" value="CAI6097256.1"/>
    <property type="molecule type" value="Genomic_DNA"/>
</dbReference>
<evidence type="ECO:0000313" key="2">
    <source>
        <dbReference type="EMBL" id="CAI6097256.1"/>
    </source>
</evidence>
<reference evidence="2" key="1">
    <citation type="submission" date="2023-01" db="EMBL/GenBank/DDBJ databases">
        <authorList>
            <person name="Piombo E."/>
        </authorList>
    </citation>
    <scope>NUCLEOTIDE SEQUENCE</scope>
</reference>
<name>A0AA35MHP0_9HYPO</name>
<protein>
    <submittedName>
        <fullName evidence="2">Uncharacterized protein</fullName>
    </submittedName>
</protein>
<evidence type="ECO:0000313" key="3">
    <source>
        <dbReference type="Proteomes" id="UP001160390"/>
    </source>
</evidence>
<comment type="caution">
    <text evidence="2">The sequence shown here is derived from an EMBL/GenBank/DDBJ whole genome shotgun (WGS) entry which is preliminary data.</text>
</comment>
<organism evidence="2 3">
    <name type="scientific">Clonostachys chloroleuca</name>
    <dbReference type="NCBI Taxonomy" id="1926264"/>
    <lineage>
        <taxon>Eukaryota</taxon>
        <taxon>Fungi</taxon>
        <taxon>Dikarya</taxon>
        <taxon>Ascomycota</taxon>
        <taxon>Pezizomycotina</taxon>
        <taxon>Sordariomycetes</taxon>
        <taxon>Hypocreomycetidae</taxon>
        <taxon>Hypocreales</taxon>
        <taxon>Bionectriaceae</taxon>
        <taxon>Clonostachys</taxon>
    </lineage>
</organism>
<feature type="compositionally biased region" description="Low complexity" evidence="1">
    <location>
        <begin position="51"/>
        <end position="80"/>
    </location>
</feature>
<dbReference type="AlphaFoldDB" id="A0AA35MHP0"/>
<proteinExistence type="predicted"/>
<dbReference type="Proteomes" id="UP001160390">
    <property type="component" value="Unassembled WGS sequence"/>
</dbReference>
<accession>A0AA35MHP0</accession>
<sequence length="224" mass="24738">MRQATYRIHNGLAWARSPEPYGYQDNHYHLDARSLNKQNRRLTRRAPPSPKGKTPPKTSSKAPPKASPKAAAKASGNSGSTHPGYAILIKAARKKTLTIGKRYAILEKAKITNIDRFLHHRLVVGTYKLGDDGSPIFTDTVYYEVTKNQREPNRGQCLISSRGWEARMADNFDVSFLGAVKQGVNVQAESDAYAGQEYSLAASVGGSGQNCQTYASALWKRIKE</sequence>